<gene>
    <name evidence="9" type="ORF">M8C21_009662</name>
</gene>
<evidence type="ECO:0000256" key="5">
    <source>
        <dbReference type="ARBA" id="ARBA00023098"/>
    </source>
</evidence>
<name>A0AAD5CWF5_AMBAR</name>
<evidence type="ECO:0000313" key="10">
    <source>
        <dbReference type="Proteomes" id="UP001206925"/>
    </source>
</evidence>
<dbReference type="PANTHER" id="PTHR32176:SF103">
    <property type="entry name" value="OS08G0376550 PROTEIN"/>
    <property type="match status" value="1"/>
</dbReference>
<evidence type="ECO:0000256" key="3">
    <source>
        <dbReference type="ARBA" id="ARBA00022821"/>
    </source>
</evidence>
<evidence type="ECO:0000259" key="8">
    <source>
        <dbReference type="PROSITE" id="PS51635"/>
    </source>
</evidence>
<dbReference type="InterPro" id="IPR002641">
    <property type="entry name" value="PNPLA_dom"/>
</dbReference>
<feature type="domain" description="PNPLA" evidence="8">
    <location>
        <begin position="20"/>
        <end position="223"/>
    </location>
</feature>
<dbReference type="EC" id="3.1.1.-" evidence="7"/>
<sequence>MQRTKSIVQPPTFGHFITVLSIDGGGVRGLIPAIILEFLEAELQKLDGEDARIADYFDIIAGTSTGGLVTAMLTAPNENRRPLFQAKDIKDFYLKMCPEIFPHDWRSTVKKAFKSIGGPLYDGKCLHNIIRNHLNETKLGDTLTNVIIPTFDIKKLQPVIFSSYEIEEKPYMNAKLSDICIATSAAPTYLPPHHFNTNHKDETYEFNLIDGGVAANNPTQIAMGVIAKQLNNKNPDFPYLLYPQYGRYLVISIGTGDCKIEGEYTADEASKWGLFGWWYNANGSKPLVDIFTQASTDMVDFHLSAVFQNHNVRNNYLRIQEDSLERKMFPLDKATKENLDSLVDAGTRLLTKEVSIVNLENGKLEPCGKETNAEALKAFAKRLSEEKSFRHLNSPRVSKADPTVCLEKKPYFEAPKAISIA</sequence>
<evidence type="ECO:0000256" key="1">
    <source>
        <dbReference type="ARBA" id="ARBA00010240"/>
    </source>
</evidence>
<keyword evidence="3" id="KW-0611">Plant defense</keyword>
<dbReference type="Pfam" id="PF01734">
    <property type="entry name" value="Patatin"/>
    <property type="match status" value="1"/>
</dbReference>
<dbReference type="GO" id="GO:0016042">
    <property type="term" value="P:lipid catabolic process"/>
    <property type="evidence" value="ECO:0007669"/>
    <property type="project" value="UniProtKB-UniRule"/>
</dbReference>
<evidence type="ECO:0000256" key="6">
    <source>
        <dbReference type="PROSITE-ProRule" id="PRU01161"/>
    </source>
</evidence>
<dbReference type="SUPFAM" id="SSF52151">
    <property type="entry name" value="FabD/lysophospholipase-like"/>
    <property type="match status" value="1"/>
</dbReference>
<feature type="short sequence motif" description="GXSXG" evidence="6">
    <location>
        <begin position="62"/>
        <end position="66"/>
    </location>
</feature>
<evidence type="ECO:0000256" key="2">
    <source>
        <dbReference type="ARBA" id="ARBA00022801"/>
    </source>
</evidence>
<dbReference type="GO" id="GO:0047372">
    <property type="term" value="F:monoacylglycerol lipase activity"/>
    <property type="evidence" value="ECO:0007669"/>
    <property type="project" value="TreeGrafter"/>
</dbReference>
<accession>A0AAD5CWF5</accession>
<reference evidence="9" key="1">
    <citation type="submission" date="2022-06" db="EMBL/GenBank/DDBJ databases">
        <title>Uncovering the hologenomic basis of an extraordinary plant invasion.</title>
        <authorList>
            <person name="Bieker V.C."/>
            <person name="Martin M.D."/>
            <person name="Gilbert T."/>
            <person name="Hodgins K."/>
            <person name="Battlay P."/>
            <person name="Petersen B."/>
            <person name="Wilson J."/>
        </authorList>
    </citation>
    <scope>NUCLEOTIDE SEQUENCE</scope>
    <source>
        <strain evidence="9">AA19_3_7</strain>
        <tissue evidence="9">Leaf</tissue>
    </source>
</reference>
<dbReference type="Gene3D" id="3.40.1090.10">
    <property type="entry name" value="Cytosolic phospholipase A2 catalytic domain"/>
    <property type="match status" value="1"/>
</dbReference>
<protein>
    <recommendedName>
        <fullName evidence="7">Patatin</fullName>
        <ecNumber evidence="7">3.1.1.-</ecNumber>
    </recommendedName>
</protein>
<comment type="similarity">
    <text evidence="1 7">Belongs to the patatin family.</text>
</comment>
<comment type="caution">
    <text evidence="9">The sequence shown here is derived from an EMBL/GenBank/DDBJ whole genome shotgun (WGS) entry which is preliminary data.</text>
</comment>
<feature type="short sequence motif" description="GXGXXG" evidence="6">
    <location>
        <begin position="24"/>
        <end position="29"/>
    </location>
</feature>
<organism evidence="9 10">
    <name type="scientific">Ambrosia artemisiifolia</name>
    <name type="common">Common ragweed</name>
    <dbReference type="NCBI Taxonomy" id="4212"/>
    <lineage>
        <taxon>Eukaryota</taxon>
        <taxon>Viridiplantae</taxon>
        <taxon>Streptophyta</taxon>
        <taxon>Embryophyta</taxon>
        <taxon>Tracheophyta</taxon>
        <taxon>Spermatophyta</taxon>
        <taxon>Magnoliopsida</taxon>
        <taxon>eudicotyledons</taxon>
        <taxon>Gunneridae</taxon>
        <taxon>Pentapetalae</taxon>
        <taxon>asterids</taxon>
        <taxon>campanulids</taxon>
        <taxon>Asterales</taxon>
        <taxon>Asteraceae</taxon>
        <taxon>Asteroideae</taxon>
        <taxon>Heliantheae alliance</taxon>
        <taxon>Heliantheae</taxon>
        <taxon>Ambrosia</taxon>
    </lineage>
</organism>
<dbReference type="PROSITE" id="PS51635">
    <property type="entry name" value="PNPLA"/>
    <property type="match status" value="1"/>
</dbReference>
<comment type="function">
    <text evidence="7">Lipolytic acyl hydrolase (LAH).</text>
</comment>
<dbReference type="InterPro" id="IPR016035">
    <property type="entry name" value="Acyl_Trfase/lysoPLipase"/>
</dbReference>
<dbReference type="AlphaFoldDB" id="A0AAD5CWF5"/>
<feature type="active site" description="Nucleophile" evidence="6">
    <location>
        <position position="64"/>
    </location>
</feature>
<dbReference type="CDD" id="cd07214">
    <property type="entry name" value="Pat17_isozyme_like"/>
    <property type="match status" value="1"/>
</dbReference>
<feature type="active site" description="Proton acceptor" evidence="6">
    <location>
        <position position="210"/>
    </location>
</feature>
<dbReference type="FunFam" id="3.40.1090.10:FF:000005">
    <property type="entry name" value="Patatin"/>
    <property type="match status" value="1"/>
</dbReference>
<dbReference type="GO" id="GO:0006952">
    <property type="term" value="P:defense response"/>
    <property type="evidence" value="ECO:0007669"/>
    <property type="project" value="UniProtKB-KW"/>
</dbReference>
<proteinExistence type="inferred from homology"/>
<feature type="short sequence motif" description="DGA/G" evidence="6">
    <location>
        <begin position="210"/>
        <end position="212"/>
    </location>
</feature>
<evidence type="ECO:0000256" key="4">
    <source>
        <dbReference type="ARBA" id="ARBA00022963"/>
    </source>
</evidence>
<dbReference type="PANTHER" id="PTHR32176">
    <property type="entry name" value="XYLOSE ISOMERASE"/>
    <property type="match status" value="1"/>
</dbReference>
<evidence type="ECO:0000313" key="9">
    <source>
        <dbReference type="EMBL" id="KAI7749521.1"/>
    </source>
</evidence>
<dbReference type="Proteomes" id="UP001206925">
    <property type="component" value="Unassembled WGS sequence"/>
</dbReference>
<keyword evidence="10" id="KW-1185">Reference proteome</keyword>
<dbReference type="GO" id="GO:0004620">
    <property type="term" value="F:phospholipase activity"/>
    <property type="evidence" value="ECO:0007669"/>
    <property type="project" value="TreeGrafter"/>
</dbReference>
<evidence type="ECO:0000256" key="7">
    <source>
        <dbReference type="RuleBase" id="RU361262"/>
    </source>
</evidence>
<keyword evidence="4 6" id="KW-0442">Lipid degradation</keyword>
<comment type="domain">
    <text evidence="7">The nitrogen atoms of the two glycine residues in the GGXR motif define the oxyanion hole, and stabilize the oxyanion that forms during the nucleophilic attack by the catalytic serine during substrate cleavage.</text>
</comment>
<keyword evidence="5 6" id="KW-0443">Lipid metabolism</keyword>
<keyword evidence="2 6" id="KW-0378">Hydrolase</keyword>
<dbReference type="EMBL" id="JAMZMK010006345">
    <property type="protein sequence ID" value="KAI7749521.1"/>
    <property type="molecule type" value="Genomic_DNA"/>
</dbReference>